<keyword evidence="2" id="KW-0964">Secreted</keyword>
<organism evidence="4 5">
    <name type="scientific">Moorena producens PAL-8-15-08-1</name>
    <dbReference type="NCBI Taxonomy" id="1458985"/>
    <lineage>
        <taxon>Bacteria</taxon>
        <taxon>Bacillati</taxon>
        <taxon>Cyanobacteriota</taxon>
        <taxon>Cyanophyceae</taxon>
        <taxon>Coleofasciculales</taxon>
        <taxon>Coleofasciculaceae</taxon>
        <taxon>Moorena</taxon>
    </lineage>
</organism>
<evidence type="ECO:0000256" key="1">
    <source>
        <dbReference type="ARBA" id="ARBA00004613"/>
    </source>
</evidence>
<dbReference type="PROSITE" id="PS00330">
    <property type="entry name" value="HEMOLYSIN_CALCIUM"/>
    <property type="match status" value="4"/>
</dbReference>
<dbReference type="PANTHER" id="PTHR38340:SF1">
    <property type="entry name" value="S-LAYER PROTEIN"/>
    <property type="match status" value="1"/>
</dbReference>
<evidence type="ECO:0000313" key="4">
    <source>
        <dbReference type="EMBL" id="AOX03150.1"/>
    </source>
</evidence>
<dbReference type="Gene3D" id="2.60.120.380">
    <property type="match status" value="1"/>
</dbReference>
<dbReference type="GO" id="GO:0005509">
    <property type="term" value="F:calcium ion binding"/>
    <property type="evidence" value="ECO:0007669"/>
    <property type="project" value="InterPro"/>
</dbReference>
<comment type="subcellular location">
    <subcellularLocation>
        <location evidence="1">Secreted</location>
    </subcellularLocation>
</comment>
<dbReference type="Pfam" id="PF00353">
    <property type="entry name" value="HemolysinCabind"/>
    <property type="match status" value="3"/>
</dbReference>
<evidence type="ECO:0000259" key="3">
    <source>
        <dbReference type="Pfam" id="PF14252"/>
    </source>
</evidence>
<dbReference type="OrthoDB" id="461104at2"/>
<dbReference type="PANTHER" id="PTHR38340">
    <property type="entry name" value="S-LAYER PROTEIN"/>
    <property type="match status" value="1"/>
</dbReference>
<name>A0A1D8TZS3_9CYAN</name>
<dbReference type="RefSeq" id="WP_070395539.1">
    <property type="nucleotide sequence ID" value="NZ_CP017599.1"/>
</dbReference>
<evidence type="ECO:0000256" key="2">
    <source>
        <dbReference type="ARBA" id="ARBA00022525"/>
    </source>
</evidence>
<reference evidence="5" key="1">
    <citation type="submission" date="2016-10" db="EMBL/GenBank/DDBJ databases">
        <title>Comparative genomics uncovers the prolific and rare metabolic potential of the cyanobacterial genus Moorea.</title>
        <authorList>
            <person name="Leao T."/>
            <person name="Castelao G."/>
            <person name="Korobeynikov A."/>
            <person name="Monroe E.A."/>
            <person name="Podell S."/>
            <person name="Glukhov E."/>
            <person name="Allen E."/>
            <person name="Gerwick W.H."/>
            <person name="Gerwick L."/>
        </authorList>
    </citation>
    <scope>NUCLEOTIDE SEQUENCE [LARGE SCALE GENOMIC DNA]</scope>
    <source>
        <strain evidence="5">PAL-8-15-08-1</strain>
    </source>
</reference>
<dbReference type="InterPro" id="IPR001343">
    <property type="entry name" value="Hemolysn_Ca-bd"/>
</dbReference>
<accession>A0A1D8TZS3</accession>
<dbReference type="KEGG" id="mpro:BJP34_30225"/>
<dbReference type="InterPro" id="IPR018511">
    <property type="entry name" value="Hemolysin-typ_Ca-bd_CS"/>
</dbReference>
<dbReference type="SUPFAM" id="SSF51120">
    <property type="entry name" value="beta-Roll"/>
    <property type="match status" value="3"/>
</dbReference>
<protein>
    <recommendedName>
        <fullName evidence="3">DUF4347 domain-containing protein</fullName>
    </recommendedName>
</protein>
<feature type="domain" description="DUF4347" evidence="3">
    <location>
        <begin position="55"/>
        <end position="191"/>
    </location>
</feature>
<dbReference type="PRINTS" id="PR00313">
    <property type="entry name" value="CABNDNGRPT"/>
</dbReference>
<dbReference type="GO" id="GO:0005576">
    <property type="term" value="C:extracellular region"/>
    <property type="evidence" value="ECO:0007669"/>
    <property type="project" value="UniProtKB-SubCell"/>
</dbReference>
<evidence type="ECO:0000313" key="5">
    <source>
        <dbReference type="Proteomes" id="UP000177870"/>
    </source>
</evidence>
<dbReference type="Proteomes" id="UP000177870">
    <property type="component" value="Chromosome"/>
</dbReference>
<dbReference type="Pfam" id="PF14252">
    <property type="entry name" value="DUF4347"/>
    <property type="match status" value="1"/>
</dbReference>
<dbReference type="InterPro" id="IPR025592">
    <property type="entry name" value="DUF4347"/>
</dbReference>
<dbReference type="EMBL" id="CP017599">
    <property type="protein sequence ID" value="AOX03150.1"/>
    <property type="molecule type" value="Genomic_DNA"/>
</dbReference>
<dbReference type="Gene3D" id="2.150.10.10">
    <property type="entry name" value="Serralysin-like metalloprotease, C-terminal"/>
    <property type="match status" value="3"/>
</dbReference>
<dbReference type="InterPro" id="IPR050557">
    <property type="entry name" value="RTX_toxin/Mannuronan_C5-epim"/>
</dbReference>
<sequence>MIADDNSSKTSPSSWDYLKLMSVNAPVSVAKCNLDNTITAKSLTWVKRSLGSKILVVIAPDVESPEFLANGVIDGADSLILRSDTDGVRQITLALAAGCYRSLHVISHGSPGRVYLPQTVLCVETLDRYRGELLEWGVDEVALYGCRVGAYEAGQLLLNQLYKTTRYKLKASSKDVGCCSHSWKLEGIKSEEKNWNNNLYPIKVSILESYGAILGTIRPASNSELISNLDPNIFPYIRAEQTEFNEKLYYPGFDVEYGWEMWVYDGVNAPQMVKDIFKGNFRTGTAYSSKPRGLVVHNEYLYFLAADHYSYNQLWRLSSGDNITSIYDFDYPRNSLETTQGYGALGSSFTTILSYNGNLYFEAFDGKDVLEGEENRGIWTYSGGGEPTLLARYRDESPRNVSNGTLNAFYTRDENIVGFSEHIYFRAFGPANGNGIDLYRYHLGSDQPPELFLDAGSQPPQNLTVFKDKLYFAHKTGTYGNELWVYDGINPPAILIDINKGYGNQEYKDSNPQFLTLFQDNLYFAANTFETGYDMWIFDGINEPLRFNEYAQTNLKFTAMQDITVFNNKLYFVASDPDIQDSYGIWSYNGVTAPQLVANLGNSGGAGGAIEFVVINGTLHFWGGKSHEPGQARSGYSLWVLDEGASLPIINYRPNIQEIVPEESSYSFEDNLIIKTSKVYDKNGYDDIVRIDFELLQSSSDSDRNSYTSIVPGINNEKLPSIESFLQFNDEPNVATFDYSIDLGQYTRPDDSGLKLESGQYRLKAVAEDKSGLRSEAFFADFTIQNDPEIQFEINPTYHVTQDLKLEMARVFDEDGYYNVSHIEVKVTNVFNEVVHVETLGRGDISKANSNILDDREGKFDVTIDLDDFKHGQHTILVTAYDEQNGSSSSEKTFTVNNLGLDRWWATAGADKVLPVTWTTVVKETGDYELDLDFKANFGDEEWDFFFSDNLLAPDDPRSKVTIKSLDSSFTREVFGEKPSLAGEDFFARLGTLEAGTYEITFNAKVPSIPVIEELVLELDGSGRSNDQTLSTLFVADHPAPNLRKDEVQEIHNLIKNYAPVLAFESGRLPAGGGKEKHALTLDVTNYALPEDANHPAYSSYWEQRVEHDDPNIEGFVPGGSRNSVVNLIDYKSGTQRSASEGKIYAAPLIKDPNNPTELAVNYYFHYGRSNWADHNGNNTHQGDWEGITLYFKRQEVNRTLQWVPDRASFAQHIRLRGLSDGGDTYRWDFLNKYPASTRPVVYVGLGGHASYGYSGKKDDAFWATEWHRGGGVVKVPEIEVLPRVGHYTPGIDTEFPDWLLFPGKWGQIDEGQEFVDLEITSSGDDGPDGPVFQDQGFGRGERWFDPWEWSSGFNLPLIAADDELTESSASKIQLNLLENDNYSNITIKQAGQSITRPPYIYITEDPQHGDISVELVNGQHKVFYIPHGDYLGQDSFSYRLIDPGKDPEFRNYTSILSTFSAGVTRAPLLRTAAKFFDPFASFLDLGTIAATYETSEIATVTVNLNNLTLKGDVKDNVIQNYGNSGADIIRGNDQNNDLKGFGGDDTLEGGAGNDTLDGGFGFDLLDGGDGNDTTTYAFYSGRIKANLQTGVVEFPGNSNRTDTLVNIENVDGALDNDILTGNNLNNTLNGLLGNDTLNGAAGDDTLDGGAGNDSLDGGTGADKMVGGTGNDTYYIDNVNDQIVENSNEGVDTVISSINYTLDSTGALNKLTLISNAIQGYGNGISNTITGNDQNNDLKGFAGADTLKGGAGDDTIEPGTGIDEITLGSGVDEIRGTLQELNGDFVEDFTSSDKIIVLGEAFSSLDVTNAGNNVSQLTFGSASIDLRGEFTADDFSVVTSGTGDNVSTTISMVYSPVFPIGAEIELQIFSPNLQNPISDPLQVTVSDDVEVLSSNIVSRGNSRIVKHSFDISSDSIFYEVSSSAGSGRFTRGSFNGYVFNDVFDVLPAFTNVSIKQENNTLGLQPSDVTFTENKIYINVESLSFSPSKTFELDIDVAKNDPPSIPSLDNFIGAEIELEIFSPNLQNPITDPLEVIVSDEVEVLSRNFVTRSNIVKHSIDISSDSIFYEVSPSAGSGRFTRGSFNGYVFNDVSDVLPAFTNVTINQENNTLGLQPSDVTFTENKIYINVEGLSFSPGKTFELDIDFADDSPRSITPSPNFIGAEIEMAIFSPSRNSPPLETSIATVNNNVEFIRATTDSDPTDGFYEGGYNVEISESSILYTAAPVPGQISSNPRFTSREFNGYVFTDISDTLPAIENVTIDWSETTFGLSTSDVTFTENSIAINFEGLSYTGGDTVKLDVTFASEEDAYEENDNLLGAYDLSNNAKTWLSDLSGKGIARDEDWYKLAVSSNNQRLIVDLEFTHTGGDLNLSLYDENANFILGSSSLTDNEQIDTVLAESGTYYLKVDPVGIPNEANTYDLRWNV</sequence>
<gene>
    <name evidence="4" type="ORF">BJP34_30225</name>
</gene>
<dbReference type="InterPro" id="IPR011049">
    <property type="entry name" value="Serralysin-like_metalloprot_C"/>
</dbReference>
<proteinExistence type="predicted"/>
<dbReference type="STRING" id="1458985.BJP34_30225"/>